<name>A0A1J5IRG6_9BACT</name>
<dbReference type="SUPFAM" id="SSF55008">
    <property type="entry name" value="HMA, heavy metal-associated domain"/>
    <property type="match status" value="1"/>
</dbReference>
<evidence type="ECO:0000259" key="2">
    <source>
        <dbReference type="PROSITE" id="PS50846"/>
    </source>
</evidence>
<dbReference type="Proteomes" id="UP000183245">
    <property type="component" value="Unassembled WGS sequence"/>
</dbReference>
<organism evidence="3 4">
    <name type="scientific">Candidatus Wirthbacteria bacterium CG2_30_54_11</name>
    <dbReference type="NCBI Taxonomy" id="1817892"/>
    <lineage>
        <taxon>Bacteria</taxon>
        <taxon>Candidatus Wirthbacteria</taxon>
    </lineage>
</organism>
<keyword evidence="1" id="KW-0812">Transmembrane</keyword>
<dbReference type="Gene3D" id="3.30.70.100">
    <property type="match status" value="1"/>
</dbReference>
<proteinExistence type="predicted"/>
<evidence type="ECO:0000313" key="3">
    <source>
        <dbReference type="EMBL" id="OIP99797.1"/>
    </source>
</evidence>
<dbReference type="PANTHER" id="PTHR42208:SF1">
    <property type="entry name" value="HEAVY METAL TRANSPORTER"/>
    <property type="match status" value="1"/>
</dbReference>
<dbReference type="Pfam" id="PF13386">
    <property type="entry name" value="DsbD_2"/>
    <property type="match status" value="1"/>
</dbReference>
<feature type="transmembrane region" description="Helical" evidence="1">
    <location>
        <begin position="164"/>
        <end position="184"/>
    </location>
</feature>
<feature type="domain" description="HMA" evidence="2">
    <location>
        <begin position="2"/>
        <end position="67"/>
    </location>
</feature>
<dbReference type="GO" id="GO:0046872">
    <property type="term" value="F:metal ion binding"/>
    <property type="evidence" value="ECO:0007669"/>
    <property type="project" value="InterPro"/>
</dbReference>
<dbReference type="STRING" id="1817892.AUK40_00425"/>
<evidence type="ECO:0000256" key="1">
    <source>
        <dbReference type="SAM" id="Phobius"/>
    </source>
</evidence>
<feature type="transmembrane region" description="Helical" evidence="1">
    <location>
        <begin position="247"/>
        <end position="269"/>
    </location>
</feature>
<reference evidence="3 4" key="1">
    <citation type="journal article" date="2016" name="Environ. Microbiol.">
        <title>Genomic resolution of a cold subsurface aquifer community provides metabolic insights for novel microbes adapted to high CO concentrations.</title>
        <authorList>
            <person name="Probst A.J."/>
            <person name="Castelle C.J."/>
            <person name="Singh A."/>
            <person name="Brown C.T."/>
            <person name="Anantharaman K."/>
            <person name="Sharon I."/>
            <person name="Hug L.A."/>
            <person name="Burstein D."/>
            <person name="Emerson J.B."/>
            <person name="Thomas B.C."/>
            <person name="Banfield J.F."/>
        </authorList>
    </citation>
    <scope>NUCLEOTIDE SEQUENCE [LARGE SCALE GENOMIC DNA]</scope>
    <source>
        <strain evidence="3">CG2_30_54_11</strain>
    </source>
</reference>
<dbReference type="InterPro" id="IPR036163">
    <property type="entry name" value="HMA_dom_sf"/>
</dbReference>
<dbReference type="Pfam" id="PF13473">
    <property type="entry name" value="Cupredoxin_1"/>
    <property type="match status" value="1"/>
</dbReference>
<feature type="transmembrane region" description="Helical" evidence="1">
    <location>
        <begin position="116"/>
        <end position="143"/>
    </location>
</feature>
<gene>
    <name evidence="3" type="ORF">AUK40_00425</name>
</gene>
<dbReference type="InterPro" id="IPR006121">
    <property type="entry name" value="HMA_dom"/>
</dbReference>
<dbReference type="PANTHER" id="PTHR42208">
    <property type="entry name" value="HEAVY METAL TRANSPORTER-RELATED"/>
    <property type="match status" value="1"/>
</dbReference>
<feature type="transmembrane region" description="Helical" evidence="1">
    <location>
        <begin position="85"/>
        <end position="104"/>
    </location>
</feature>
<keyword evidence="1" id="KW-0472">Membrane</keyword>
<dbReference type="InterPro" id="IPR039447">
    <property type="entry name" value="UreH-like_TM_dom"/>
</dbReference>
<dbReference type="InterPro" id="IPR028096">
    <property type="entry name" value="EfeO_Cupredoxin"/>
</dbReference>
<dbReference type="PROSITE" id="PS50846">
    <property type="entry name" value="HMA_2"/>
    <property type="match status" value="1"/>
</dbReference>
<sequence length="451" mass="48188">MNKTIVPIQGMHCKACEILIQDELKQLPGVKKVHMSYKNSEAEILSTSEVPMARIRKAIEKAGYKVGRDDPKAWITKNPEDYRDILLLLPLLVVLLITAKALGLQNLSAGSGSTSSLAVVLLVGLTAGFSTCMALVGGLILGVSARHAASHPEASSKEKFIPHVFFNLGRIASYAVLGGLIGLLGKAFQMSGMLLGVMTVGVGLVMLLMGIQLTGLMPRLSHIKIAFTLGGQRIFEKKDETYSHTNAMVLGALTFFLPCGFTQSMQIYAMSTGNFLSGALIMATFAIGTTPGLLGVGGLSSLVKGAFARRFFKFAGLVVIAFAAFNLSNGANLLNLKGIFSFDTSTVQANVDDPNVVIKDGVQVVSMTQIASGYKPNKFTIQKGIPVKWVIDSKDPYSCASSLVASKIGVRKSLTKGENIIEFTPKETGEIKFSCSMGMYNGKFIVVEAKI</sequence>
<dbReference type="EMBL" id="MNZT01000008">
    <property type="protein sequence ID" value="OIP99797.1"/>
    <property type="molecule type" value="Genomic_DNA"/>
</dbReference>
<evidence type="ECO:0000313" key="4">
    <source>
        <dbReference type="Proteomes" id="UP000183245"/>
    </source>
</evidence>
<accession>A0A1J5IRG6</accession>
<protein>
    <recommendedName>
        <fullName evidence="2">HMA domain-containing protein</fullName>
    </recommendedName>
</protein>
<dbReference type="InterPro" id="IPR008972">
    <property type="entry name" value="Cupredoxin"/>
</dbReference>
<dbReference type="SUPFAM" id="SSF49503">
    <property type="entry name" value="Cupredoxins"/>
    <property type="match status" value="1"/>
</dbReference>
<feature type="transmembrane region" description="Helical" evidence="1">
    <location>
        <begin position="190"/>
        <end position="211"/>
    </location>
</feature>
<dbReference type="AlphaFoldDB" id="A0A1J5IRG6"/>
<dbReference type="Pfam" id="PF00403">
    <property type="entry name" value="HMA"/>
    <property type="match status" value="1"/>
</dbReference>
<dbReference type="Gene3D" id="2.60.40.420">
    <property type="entry name" value="Cupredoxins - blue copper proteins"/>
    <property type="match status" value="1"/>
</dbReference>
<feature type="transmembrane region" description="Helical" evidence="1">
    <location>
        <begin position="275"/>
        <end position="299"/>
    </location>
</feature>
<feature type="transmembrane region" description="Helical" evidence="1">
    <location>
        <begin position="311"/>
        <end position="328"/>
    </location>
</feature>
<dbReference type="CDD" id="cd00371">
    <property type="entry name" value="HMA"/>
    <property type="match status" value="1"/>
</dbReference>
<comment type="caution">
    <text evidence="3">The sequence shown here is derived from an EMBL/GenBank/DDBJ whole genome shotgun (WGS) entry which is preliminary data.</text>
</comment>
<keyword evidence="1" id="KW-1133">Transmembrane helix</keyword>